<evidence type="ECO:0000313" key="1">
    <source>
        <dbReference type="EMBL" id="MBA7900997.1"/>
    </source>
</evidence>
<evidence type="ECO:0000313" key="3">
    <source>
        <dbReference type="Proteomes" id="UP000512146"/>
    </source>
</evidence>
<protein>
    <submittedName>
        <fullName evidence="2">Uncharacterized protein</fullName>
    </submittedName>
</protein>
<dbReference type="EMBL" id="CP056165">
    <property type="protein sequence ID" value="QLX29971.1"/>
    <property type="molecule type" value="Genomic_DNA"/>
</dbReference>
<evidence type="ECO:0000313" key="4">
    <source>
        <dbReference type="Proteomes" id="UP000518474"/>
    </source>
</evidence>
<reference evidence="3 4" key="1">
    <citation type="submission" date="2020-06" db="EMBL/GenBank/DDBJ databases">
        <title>REHAB project genomes.</title>
        <authorList>
            <person name="Shaw L.P."/>
        </authorList>
    </citation>
    <scope>NUCLEOTIDE SEQUENCE [LARGE SCALE GENOMIC DNA]</scope>
    <source>
        <strain evidence="1 4">RHBSTW-00604</strain>
        <strain evidence="2 3">RHBSTW-00777</strain>
    </source>
</reference>
<sequence length="335" mass="36365">MRYYKLIITKPDTQQPPVDKNNNKIGPFDSSKTPGCALHIEFDVTVVGYDVTTSGTMLAIYGLPMSMLTQAVNLKGCLVSLYAGFTDGLPLANKSQQGEIINGEVLAAYGNWIGTHQSLNLIINPTPTRTIDGKMISICGYGKKGETLGNVLTRVLCDAFPDKKIECTISDNLILSEDEPIVYKNITSLAAAIRSWSLNVIRDERYTGVRITVQSGTIRIFDNTKSSSPKKIEAWELLGQPTWSAPLEMTFKCPLRGDICCGDIVSLPERMFSGTSSILMSAITQSSALTNSLVTFSGLFQITSVRHIGSFLTADGDAWVTVFTAAAIINTDALN</sequence>
<dbReference type="EMBL" id="JABXPT010000023">
    <property type="protein sequence ID" value="MBA7900997.1"/>
    <property type="molecule type" value="Genomic_DNA"/>
</dbReference>
<dbReference type="Proteomes" id="UP000518474">
    <property type="component" value="Unassembled WGS sequence"/>
</dbReference>
<dbReference type="Proteomes" id="UP000512146">
    <property type="component" value="Chromosome"/>
</dbReference>
<accession>A0A7L6LA99</accession>
<gene>
    <name evidence="1" type="ORF">HV245_23145</name>
    <name evidence="2" type="ORF">HV276_09725</name>
</gene>
<dbReference type="AlphaFoldDB" id="A0A7L6LA99"/>
<evidence type="ECO:0000313" key="2">
    <source>
        <dbReference type="EMBL" id="QLX29971.1"/>
    </source>
</evidence>
<name>A0A7L6LA99_9ESCH</name>
<organism evidence="2 3">
    <name type="scientific">Escherichia marmotae</name>
    <dbReference type="NCBI Taxonomy" id="1499973"/>
    <lineage>
        <taxon>Bacteria</taxon>
        <taxon>Pseudomonadati</taxon>
        <taxon>Pseudomonadota</taxon>
        <taxon>Gammaproteobacteria</taxon>
        <taxon>Enterobacterales</taxon>
        <taxon>Enterobacteriaceae</taxon>
        <taxon>Escherichia</taxon>
    </lineage>
</organism>
<proteinExistence type="predicted"/>
<dbReference type="RefSeq" id="WP_001271157.1">
    <property type="nucleotide sequence ID" value="NZ_CP056165.1"/>
</dbReference>